<keyword evidence="2 5" id="KW-0238">DNA-binding</keyword>
<comment type="similarity">
    <text evidence="1">Belongs to the transcriptional regulatory Fis family.</text>
</comment>
<gene>
    <name evidence="5" type="ORF">MNB_SUP05-SYMBIONT-4-1346</name>
</gene>
<accession>A0A1W1DZ27</accession>
<evidence type="ECO:0000259" key="4">
    <source>
        <dbReference type="Pfam" id="PF02954"/>
    </source>
</evidence>
<dbReference type="PRINTS" id="PR01590">
    <property type="entry name" value="HTHFIS"/>
</dbReference>
<dbReference type="InterPro" id="IPR009057">
    <property type="entry name" value="Homeodomain-like_sf"/>
</dbReference>
<dbReference type="GO" id="GO:0006355">
    <property type="term" value="P:regulation of DNA-templated transcription"/>
    <property type="evidence" value="ECO:0007669"/>
    <property type="project" value="InterPro"/>
</dbReference>
<evidence type="ECO:0000256" key="3">
    <source>
        <dbReference type="ARBA" id="ARBA00029540"/>
    </source>
</evidence>
<name>A0A1W1DZ27_9ZZZZ</name>
<dbReference type="Pfam" id="PF02954">
    <property type="entry name" value="HTH_8"/>
    <property type="match status" value="1"/>
</dbReference>
<dbReference type="InterPro" id="IPR005412">
    <property type="entry name" value="Fis_DNA-bd"/>
</dbReference>
<feature type="domain" description="DNA binding HTH" evidence="4">
    <location>
        <begin position="36"/>
        <end position="72"/>
    </location>
</feature>
<organism evidence="5">
    <name type="scientific">hydrothermal vent metagenome</name>
    <dbReference type="NCBI Taxonomy" id="652676"/>
    <lineage>
        <taxon>unclassified sequences</taxon>
        <taxon>metagenomes</taxon>
        <taxon>ecological metagenomes</taxon>
    </lineage>
</organism>
<dbReference type="AlphaFoldDB" id="A0A1W1DZ27"/>
<dbReference type="InterPro" id="IPR050207">
    <property type="entry name" value="Trans_regulatory_Fis"/>
</dbReference>
<dbReference type="PANTHER" id="PTHR47918:SF1">
    <property type="entry name" value="DNA-BINDING PROTEIN FIS"/>
    <property type="match status" value="1"/>
</dbReference>
<dbReference type="PANTHER" id="PTHR47918">
    <property type="entry name" value="DNA-BINDING PROTEIN FIS"/>
    <property type="match status" value="1"/>
</dbReference>
<evidence type="ECO:0000313" key="5">
    <source>
        <dbReference type="EMBL" id="SFV86974.1"/>
    </source>
</evidence>
<dbReference type="GO" id="GO:0043565">
    <property type="term" value="F:sequence-specific DNA binding"/>
    <property type="evidence" value="ECO:0007669"/>
    <property type="project" value="InterPro"/>
</dbReference>
<reference evidence="5" key="1">
    <citation type="submission" date="2016-10" db="EMBL/GenBank/DDBJ databases">
        <authorList>
            <person name="de Groot N.N."/>
        </authorList>
    </citation>
    <scope>NUCLEOTIDE SEQUENCE</scope>
</reference>
<dbReference type="InterPro" id="IPR002197">
    <property type="entry name" value="HTH_Fis"/>
</dbReference>
<dbReference type="EMBL" id="FPHY01000129">
    <property type="protein sequence ID" value="SFV86974.1"/>
    <property type="molecule type" value="Genomic_DNA"/>
</dbReference>
<protein>
    <recommendedName>
        <fullName evidence="3">Putative Fis-like DNA-binding protein</fullName>
    </recommendedName>
</protein>
<dbReference type="Gene3D" id="1.10.10.60">
    <property type="entry name" value="Homeodomain-like"/>
    <property type="match status" value="1"/>
</dbReference>
<evidence type="ECO:0000256" key="1">
    <source>
        <dbReference type="ARBA" id="ARBA00008559"/>
    </source>
</evidence>
<proteinExistence type="inferred from homology"/>
<sequence>MNTTNLPDCINAKLKRYFTQLKGEPATGVHKMVMNESESITIKFVLDRVEQNQSEASRILGMNRGTLKKKIELYKL</sequence>
<dbReference type="SUPFAM" id="SSF46689">
    <property type="entry name" value="Homeodomain-like"/>
    <property type="match status" value="1"/>
</dbReference>
<dbReference type="PIRSF" id="PIRSF002097">
    <property type="entry name" value="DNA-binding_Fis"/>
    <property type="match status" value="1"/>
</dbReference>
<evidence type="ECO:0000256" key="2">
    <source>
        <dbReference type="ARBA" id="ARBA00023125"/>
    </source>
</evidence>